<feature type="transmembrane region" description="Helical" evidence="1">
    <location>
        <begin position="65"/>
        <end position="87"/>
    </location>
</feature>
<dbReference type="AlphaFoldDB" id="A0A9D2JHN7"/>
<keyword evidence="1" id="KW-1133">Transmembrane helix</keyword>
<feature type="transmembrane region" description="Helical" evidence="1">
    <location>
        <begin position="12"/>
        <end position="45"/>
    </location>
</feature>
<organism evidence="2 3">
    <name type="scientific">Candidatus Enterococcus avicola</name>
    <dbReference type="NCBI Taxonomy" id="2838561"/>
    <lineage>
        <taxon>Bacteria</taxon>
        <taxon>Bacillati</taxon>
        <taxon>Bacillota</taxon>
        <taxon>Bacilli</taxon>
        <taxon>Lactobacillales</taxon>
        <taxon>Enterococcaceae</taxon>
        <taxon>Enterococcus</taxon>
    </lineage>
</organism>
<protein>
    <submittedName>
        <fullName evidence="2">1,4-dihydroxy-2-naphthoate polyprenyltransferase</fullName>
    </submittedName>
</protein>
<evidence type="ECO:0000313" key="3">
    <source>
        <dbReference type="Proteomes" id="UP000824063"/>
    </source>
</evidence>
<accession>A0A9D2JHN7</accession>
<proteinExistence type="predicted"/>
<feature type="non-terminal residue" evidence="2">
    <location>
        <position position="1"/>
    </location>
</feature>
<keyword evidence="1" id="KW-0812">Transmembrane</keyword>
<evidence type="ECO:0000313" key="2">
    <source>
        <dbReference type="EMBL" id="HIZ52468.1"/>
    </source>
</evidence>
<reference evidence="2" key="1">
    <citation type="journal article" date="2021" name="PeerJ">
        <title>Extensive microbial diversity within the chicken gut microbiome revealed by metagenomics and culture.</title>
        <authorList>
            <person name="Gilroy R."/>
            <person name="Ravi A."/>
            <person name="Getino M."/>
            <person name="Pursley I."/>
            <person name="Horton D.L."/>
            <person name="Alikhan N.F."/>
            <person name="Baker D."/>
            <person name="Gharbi K."/>
            <person name="Hall N."/>
            <person name="Watson M."/>
            <person name="Adriaenssens E.M."/>
            <person name="Foster-Nyarko E."/>
            <person name="Jarju S."/>
            <person name="Secka A."/>
            <person name="Antonio M."/>
            <person name="Oren A."/>
            <person name="Chaudhuri R.R."/>
            <person name="La Ragione R."/>
            <person name="Hildebrand F."/>
            <person name="Pallen M.J."/>
        </authorList>
    </citation>
    <scope>NUCLEOTIDE SEQUENCE</scope>
    <source>
        <strain evidence="2">CHK172-16539</strain>
    </source>
</reference>
<gene>
    <name evidence="2" type="ORF">IAA20_00800</name>
</gene>
<sequence length="88" mass="9776">YLGKPRALKLFVLLNAIALISIGASVLLKIAPVTVLLSYLIVPFIWKQTNIFLQKQEKLVTFSTAIKILAIGSTVQVLTYFIGIIFVR</sequence>
<name>A0A9D2JHN7_9ENTE</name>
<evidence type="ECO:0000256" key="1">
    <source>
        <dbReference type="SAM" id="Phobius"/>
    </source>
</evidence>
<reference evidence="2" key="2">
    <citation type="submission" date="2021-04" db="EMBL/GenBank/DDBJ databases">
        <authorList>
            <person name="Gilroy R."/>
        </authorList>
    </citation>
    <scope>NUCLEOTIDE SEQUENCE</scope>
    <source>
        <strain evidence="2">CHK172-16539</strain>
    </source>
</reference>
<dbReference type="Proteomes" id="UP000824063">
    <property type="component" value="Unassembled WGS sequence"/>
</dbReference>
<comment type="caution">
    <text evidence="2">The sequence shown here is derived from an EMBL/GenBank/DDBJ whole genome shotgun (WGS) entry which is preliminary data.</text>
</comment>
<dbReference type="EMBL" id="DXBN01000020">
    <property type="protein sequence ID" value="HIZ52468.1"/>
    <property type="molecule type" value="Genomic_DNA"/>
</dbReference>
<keyword evidence="1" id="KW-0472">Membrane</keyword>